<gene>
    <name evidence="1" type="ORF">LSINAPIS_LOCUS2362</name>
</gene>
<accession>A0A5E4PVX2</accession>
<proteinExistence type="predicted"/>
<sequence>MNPQSRKTPSYASVTQITNFPKNDQAVIIDVIENAQIKECAQALGKMNKWTVKNVSPQEDYERLPERISVEYEDTNNWIVFMDNSYVYHRILKFKLGKTAAKKAKRYQTWLYNQLITNWPPNTVLVIDDAPYHNKLSVKPPNSNTPKPQMIRWLQKHNDLKKRKSEL</sequence>
<reference evidence="1 2" key="1">
    <citation type="submission" date="2017-07" db="EMBL/GenBank/DDBJ databases">
        <authorList>
            <person name="Talla V."/>
            <person name="Backstrom N."/>
        </authorList>
    </citation>
    <scope>NUCLEOTIDE SEQUENCE [LARGE SCALE GENOMIC DNA]</scope>
</reference>
<evidence type="ECO:0000313" key="2">
    <source>
        <dbReference type="Proteomes" id="UP000324832"/>
    </source>
</evidence>
<protein>
    <submittedName>
        <fullName evidence="1">Uncharacterized protein</fullName>
    </submittedName>
</protein>
<dbReference type="AlphaFoldDB" id="A0A5E4PVX2"/>
<dbReference type="Proteomes" id="UP000324832">
    <property type="component" value="Unassembled WGS sequence"/>
</dbReference>
<evidence type="ECO:0000313" key="1">
    <source>
        <dbReference type="EMBL" id="VVC89172.1"/>
    </source>
</evidence>
<organism evidence="1 2">
    <name type="scientific">Leptidea sinapis</name>
    <dbReference type="NCBI Taxonomy" id="189913"/>
    <lineage>
        <taxon>Eukaryota</taxon>
        <taxon>Metazoa</taxon>
        <taxon>Ecdysozoa</taxon>
        <taxon>Arthropoda</taxon>
        <taxon>Hexapoda</taxon>
        <taxon>Insecta</taxon>
        <taxon>Pterygota</taxon>
        <taxon>Neoptera</taxon>
        <taxon>Endopterygota</taxon>
        <taxon>Lepidoptera</taxon>
        <taxon>Glossata</taxon>
        <taxon>Ditrysia</taxon>
        <taxon>Papilionoidea</taxon>
        <taxon>Pieridae</taxon>
        <taxon>Dismorphiinae</taxon>
        <taxon>Leptidea</taxon>
    </lineage>
</organism>
<name>A0A5E4PVX2_9NEOP</name>
<keyword evidence="2" id="KW-1185">Reference proteome</keyword>
<dbReference type="EMBL" id="FZQP02000470">
    <property type="protein sequence ID" value="VVC89172.1"/>
    <property type="molecule type" value="Genomic_DNA"/>
</dbReference>